<dbReference type="RefSeq" id="WP_043886359.1">
    <property type="nucleotide sequence ID" value="NZ_CP060041.1"/>
</dbReference>
<evidence type="ECO:0000313" key="2">
    <source>
        <dbReference type="Proteomes" id="UP000272140"/>
    </source>
</evidence>
<comment type="caution">
    <text evidence="1">The sequence shown here is derived from an EMBL/GenBank/DDBJ whole genome shotgun (WGS) entry which is preliminary data.</text>
</comment>
<reference evidence="2" key="1">
    <citation type="submission" date="2018-11" db="EMBL/GenBank/DDBJ databases">
        <title>FDA dAtabase for Regulatory Grade micrObial Sequences (FDA-ARGOS): Supporting development and validation of Infectious Disease Dx tests.</title>
        <authorList>
            <person name="Goldberg B."/>
            <person name="Campos J."/>
            <person name="Tallon L."/>
            <person name="Sadzewicz L."/>
            <person name="Zhao X."/>
            <person name="Vavikolanu K."/>
            <person name="Mehta A."/>
            <person name="Aluvathingal J."/>
            <person name="Nadendla S."/>
            <person name="Geyer C."/>
            <person name="Nandy P."/>
            <person name="Yan Y."/>
            <person name="Sichtig H."/>
        </authorList>
    </citation>
    <scope>NUCLEOTIDE SEQUENCE [LARGE SCALE GENOMIC DNA]</scope>
    <source>
        <strain evidence="2">FDAARGOS_544</strain>
    </source>
</reference>
<protein>
    <submittedName>
        <fullName evidence="1">Uncharacterized protein</fullName>
    </submittedName>
</protein>
<sequence>MTGPVAGDGMRGTALIVAGRACHEHRRAAQPVRQPCDATNGEHATAPLRLRPYRNPCQGGLD</sequence>
<accession>A0A3N9FJ32</accession>
<organism evidence="1 2">
    <name type="scientific">Burkholderia cenocepacia</name>
    <dbReference type="NCBI Taxonomy" id="95486"/>
    <lineage>
        <taxon>Bacteria</taxon>
        <taxon>Pseudomonadati</taxon>
        <taxon>Pseudomonadota</taxon>
        <taxon>Betaproteobacteria</taxon>
        <taxon>Burkholderiales</taxon>
        <taxon>Burkholderiaceae</taxon>
        <taxon>Burkholderia</taxon>
        <taxon>Burkholderia cepacia complex</taxon>
    </lineage>
</organism>
<evidence type="ECO:0000313" key="1">
    <source>
        <dbReference type="EMBL" id="RSC10741.1"/>
    </source>
</evidence>
<dbReference type="EMBL" id="RKIO01000003">
    <property type="protein sequence ID" value="RSC10741.1"/>
    <property type="molecule type" value="Genomic_DNA"/>
</dbReference>
<dbReference type="Proteomes" id="UP000272140">
    <property type="component" value="Unassembled WGS sequence"/>
</dbReference>
<name>A0A3N9FJ32_9BURK</name>
<dbReference type="AlphaFoldDB" id="A0A3N9FJ32"/>
<proteinExistence type="predicted"/>
<gene>
    <name evidence="1" type="ORF">EGT41_20195</name>
</gene>